<evidence type="ECO:0000256" key="1">
    <source>
        <dbReference type="SAM" id="MobiDB-lite"/>
    </source>
</evidence>
<name>A0A075I1G2_9EURY</name>
<dbReference type="InterPro" id="IPR036322">
    <property type="entry name" value="WD40_repeat_dom_sf"/>
</dbReference>
<keyword evidence="2" id="KW-0472">Membrane</keyword>
<dbReference type="InterPro" id="IPR028974">
    <property type="entry name" value="TSP_type-3_rpt"/>
</dbReference>
<dbReference type="GO" id="GO:0005509">
    <property type="term" value="F:calcium ion binding"/>
    <property type="evidence" value="ECO:0007669"/>
    <property type="project" value="InterPro"/>
</dbReference>
<dbReference type="PANTHER" id="PTHR19879:SF9">
    <property type="entry name" value="TRANSCRIPTION INITIATION FACTOR TFIID SUBUNIT 5"/>
    <property type="match status" value="1"/>
</dbReference>
<dbReference type="Pfam" id="PF07676">
    <property type="entry name" value="PD40"/>
    <property type="match status" value="1"/>
</dbReference>
<accession>A0A075I1G2</accession>
<keyword evidence="2" id="KW-1133">Transmembrane helix</keyword>
<feature type="region of interest" description="Disordered" evidence="1">
    <location>
        <begin position="902"/>
        <end position="1189"/>
    </location>
</feature>
<keyword evidence="2" id="KW-0812">Transmembrane</keyword>
<dbReference type="InterPro" id="IPR001680">
    <property type="entry name" value="WD40_rpt"/>
</dbReference>
<dbReference type="EMBL" id="KF901149">
    <property type="protein sequence ID" value="AIF19868.1"/>
    <property type="molecule type" value="Genomic_DNA"/>
</dbReference>
<dbReference type="Gene3D" id="4.10.1080.10">
    <property type="entry name" value="TSP type-3 repeat"/>
    <property type="match status" value="2"/>
</dbReference>
<sequence>MKLSSRAIVMALLMVGVTISLAIPAVAVDGDNDGIDDALDDCPFSAGNSSIGSVGCPDETGNGIPDSEEETTGDWGEAGRELYESTGGGWGGSAARAVAWAPDGVYLAGGGDSNDIMLYSSGGFYLSTLHSMTDDLLDLEFSPNGSYLAASSEYNVNYTAGRVTILEMDWTTNSASVLQEIGSFHGDDVKAVAWTHDGSFLFTGSSDHMVRQFSTSNWSEVRNYTMLDPVTNVEPSPDGRLIATTHGQELSVNWTVNGSTYLNVHNHSGTVRGLDISPDGRWIATTGDDNYGRVYNLSNGSIEFVFTGSRDINEVSFSPDGGFMAVANDGSSSQIYRLGNGSSVVSFGSFGTSNQNRGTYDVDWSPDGTKIAFAQRRGRITMYVLPEGYLQIKGDVTSELMLSSWRSEWPSDGRPLSHNNMSTSSLTQALCNGDNIVGTLSHGAPPHLAARLSNWSTTGLLDCAQTQREILELPIGRMPAALFVKENGTARTCMEATGGLSMAQLRWIFSSASSASLSQTGWAPGISLSSAVPNDDGDGIREWSDLHPSCPQEGLHLTGRWDNRSVPMMMERMLTCSDCQFSEGFFTSSNQRYRFELETRSGIVFSVSQVDDTLGFTELKVALDTPGLYYVPIADNWTHGAADHIAAGGGLILPSINNSSLGSWPVQDDYIAMVGHSKVDHFFSLLTWLLSTEAQDEWSDMGFVRLGHFARVMSWARIGVDGTHILPDTDGDSVWDGVDDCAGTWIGWEIDEFGCAQHQIDTDGDGIFNHEDDCINASGNSTWPEFGCPDEDGDGWTDESDAFPLIESQWFDSDSDGYGDNSSGLDADDCPSSFGNSTVDRLGCLDTDGDGYSDEDGDWTITDGADVFPVDSAQWVDTDYDGWGDNHSFDLDDDGLRVNAQGDAFPNDVTQWRDIDGDGYGDNPSGDLADDCPNAAGHSTEDSLGCPDGDGDGWSDSADAFPNEVSQWADGDDDGYGDNWNGASPDECIETPYGERNDVNSKGCGPSERDTDTDGIVDSNDFCPNTPINEAPWVHPDGCAESETDSDGDGVFNPVDGPNGLFKNEPSQSADSDGDGLGDNPDGVNGDDCPNRAGDSSKDRDGCPDEDSDGFSDPDSEWTTEDGADAWTSEPTQWSDIDGDGYYDNYGDPTWTPGREADWPGQYVEGARNPDACPTESSPFADPPGCPPYSGGGNSNIGAGSTSGGGLPFGLIAILVIVVLAIGGLVAAIVVKQKKPKKTRGRLQQALDVVDEAGGEGDWNAHGSETGDVDASASVPEWKLEGEVGDDGFEWLEWPVNSERWWFRNDSGYWDEWVD</sequence>
<dbReference type="SUPFAM" id="SSF53850">
    <property type="entry name" value="Periplasmic binding protein-like II"/>
    <property type="match status" value="1"/>
</dbReference>
<reference evidence="3" key="1">
    <citation type="journal article" date="2014" name="Genome Biol. Evol.">
        <title>Pangenome evidence for extensive interdomain horizontal transfer affecting lineage core and shell genes in uncultured planktonic thaumarchaeota and euryarchaeota.</title>
        <authorList>
            <person name="Deschamps P."/>
            <person name="Zivanovic Y."/>
            <person name="Moreira D."/>
            <person name="Rodriguez-Valera F."/>
            <person name="Lopez-Garcia P."/>
        </authorList>
    </citation>
    <scope>NUCLEOTIDE SEQUENCE</scope>
</reference>
<protein>
    <submittedName>
        <fullName evidence="3">WD40 repeat-containing protein</fullName>
    </submittedName>
</protein>
<dbReference type="InterPro" id="IPR011659">
    <property type="entry name" value="WD40"/>
</dbReference>
<organism evidence="3">
    <name type="scientific">uncultured marine group II/III euryarchaeote KM3_87_G11</name>
    <dbReference type="NCBI Taxonomy" id="1456534"/>
    <lineage>
        <taxon>Archaea</taxon>
        <taxon>Methanobacteriati</taxon>
        <taxon>Methanobacteriota</taxon>
        <taxon>environmental samples</taxon>
    </lineage>
</organism>
<evidence type="ECO:0000313" key="3">
    <source>
        <dbReference type="EMBL" id="AIF19868.1"/>
    </source>
</evidence>
<dbReference type="Pfam" id="PF00400">
    <property type="entry name" value="WD40"/>
    <property type="match status" value="2"/>
</dbReference>
<dbReference type="SUPFAM" id="SSF103647">
    <property type="entry name" value="TSP type-3 repeat"/>
    <property type="match status" value="2"/>
</dbReference>
<feature type="transmembrane region" description="Helical" evidence="2">
    <location>
        <begin position="1209"/>
        <end position="1231"/>
    </location>
</feature>
<dbReference type="PROSITE" id="PS50082">
    <property type="entry name" value="WD_REPEATS_2"/>
    <property type="match status" value="2"/>
</dbReference>
<feature type="compositionally biased region" description="Acidic residues" evidence="1">
    <location>
        <begin position="1104"/>
        <end position="1124"/>
    </location>
</feature>
<dbReference type="Gene3D" id="2.130.10.10">
    <property type="entry name" value="YVTN repeat-like/Quinoprotein amine dehydrogenase"/>
    <property type="match status" value="2"/>
</dbReference>
<evidence type="ECO:0000256" key="2">
    <source>
        <dbReference type="SAM" id="Phobius"/>
    </source>
</evidence>
<feature type="region of interest" description="Disordered" evidence="1">
    <location>
        <begin position="55"/>
        <end position="74"/>
    </location>
</feature>
<dbReference type="InterPro" id="IPR015943">
    <property type="entry name" value="WD40/YVTN_repeat-like_dom_sf"/>
</dbReference>
<dbReference type="PANTHER" id="PTHR19879">
    <property type="entry name" value="TRANSCRIPTION INITIATION FACTOR TFIID"/>
    <property type="match status" value="1"/>
</dbReference>
<dbReference type="SUPFAM" id="SSF50978">
    <property type="entry name" value="WD40 repeat-like"/>
    <property type="match status" value="1"/>
</dbReference>
<proteinExistence type="predicted"/>
<dbReference type="SMART" id="SM00320">
    <property type="entry name" value="WD40"/>
    <property type="match status" value="7"/>
</dbReference>
<dbReference type="Gene3D" id="3.40.190.10">
    <property type="entry name" value="Periplasmic binding protein-like II"/>
    <property type="match status" value="2"/>
</dbReference>